<dbReference type="Proteomes" id="UP001180081">
    <property type="component" value="Unassembled WGS sequence"/>
</dbReference>
<evidence type="ECO:0000313" key="1">
    <source>
        <dbReference type="EMBL" id="MDN3576544.1"/>
    </source>
</evidence>
<reference evidence="1" key="1">
    <citation type="journal article" date="2014" name="Int. J. Syst. Evol. Microbiol.">
        <title>Complete genome of a new Firmicutes species belonging to the dominant human colonic microbiota ('Ruminococcus bicirculans') reveals two chromosomes and a selective capacity to utilize plant glucans.</title>
        <authorList>
            <consortium name="NISC Comparative Sequencing Program"/>
            <person name="Wegmann U."/>
            <person name="Louis P."/>
            <person name="Goesmann A."/>
            <person name="Henrissat B."/>
            <person name="Duncan S.H."/>
            <person name="Flint H.J."/>
        </authorList>
    </citation>
    <scope>NUCLEOTIDE SEQUENCE</scope>
    <source>
        <strain evidence="1">CECT 7703</strain>
    </source>
</reference>
<dbReference type="InterPro" id="IPR025409">
    <property type="entry name" value="DUF4303"/>
</dbReference>
<protein>
    <submittedName>
        <fullName evidence="1">DUF4303 domain-containing protein</fullName>
    </submittedName>
</protein>
<dbReference type="EMBL" id="JAUFPU010000005">
    <property type="protein sequence ID" value="MDN3576544.1"/>
    <property type="molecule type" value="Genomic_DNA"/>
</dbReference>
<keyword evidence="2" id="KW-1185">Reference proteome</keyword>
<dbReference type="RefSeq" id="WP_290332105.1">
    <property type="nucleotide sequence ID" value="NZ_JAUFPU010000005.1"/>
</dbReference>
<organism evidence="1 2">
    <name type="scientific">Chitinimonas viridis</name>
    <dbReference type="NCBI Taxonomy" id="664880"/>
    <lineage>
        <taxon>Bacteria</taxon>
        <taxon>Pseudomonadati</taxon>
        <taxon>Pseudomonadota</taxon>
        <taxon>Betaproteobacteria</taxon>
        <taxon>Neisseriales</taxon>
        <taxon>Chitinibacteraceae</taxon>
        <taxon>Chitinimonas</taxon>
    </lineage>
</organism>
<gene>
    <name evidence="1" type="ORF">QWZ03_07165</name>
</gene>
<accession>A0ABT8B3F4</accession>
<proteinExistence type="predicted"/>
<evidence type="ECO:0000313" key="2">
    <source>
        <dbReference type="Proteomes" id="UP001180081"/>
    </source>
</evidence>
<comment type="caution">
    <text evidence="1">The sequence shown here is derived from an EMBL/GenBank/DDBJ whole genome shotgun (WGS) entry which is preliminary data.</text>
</comment>
<sequence>MPAGITGGSSGYVRTVFANYRCDLKAMDFHLLQLMIENAAKQAFDGVRLRYPDQKFCGYALYSDPDAITIFPAVNSLQNLEKLVDSDPGDAVYYRWSPGEWDHEFEGAEHFQDICRILQEEAHCSHSTEASKRLKERVYEACVLVLENMKIQGYFYNSNDPFALVFTVTGGETQSEIDWIGKLNNSEALNEFIR</sequence>
<name>A0ABT8B3F4_9NEIS</name>
<reference evidence="1" key="2">
    <citation type="submission" date="2023-06" db="EMBL/GenBank/DDBJ databases">
        <authorList>
            <person name="Lucena T."/>
            <person name="Sun Q."/>
        </authorList>
    </citation>
    <scope>NUCLEOTIDE SEQUENCE</scope>
    <source>
        <strain evidence="1">CECT 7703</strain>
    </source>
</reference>
<dbReference type="Pfam" id="PF14136">
    <property type="entry name" value="DUF4303"/>
    <property type="match status" value="1"/>
</dbReference>